<feature type="region of interest" description="Disordered" evidence="11">
    <location>
        <begin position="1"/>
        <end position="24"/>
    </location>
</feature>
<evidence type="ECO:0000256" key="1">
    <source>
        <dbReference type="ARBA" id="ARBA00004123"/>
    </source>
</evidence>
<dbReference type="GO" id="GO:0003700">
    <property type="term" value="F:DNA-binding transcription factor activity"/>
    <property type="evidence" value="ECO:0007669"/>
    <property type="project" value="InterPro"/>
</dbReference>
<evidence type="ECO:0000313" key="12">
    <source>
        <dbReference type="EMBL" id="RYR00987.1"/>
    </source>
</evidence>
<dbReference type="GO" id="GO:0045893">
    <property type="term" value="P:positive regulation of DNA-templated transcription"/>
    <property type="evidence" value="ECO:0007669"/>
    <property type="project" value="TreeGrafter"/>
</dbReference>
<evidence type="ECO:0000256" key="3">
    <source>
        <dbReference type="ARBA" id="ARBA00022473"/>
    </source>
</evidence>
<dbReference type="InterPro" id="IPR006511">
    <property type="entry name" value="SHI_C"/>
</dbReference>
<feature type="compositionally biased region" description="Polar residues" evidence="11">
    <location>
        <begin position="163"/>
        <end position="172"/>
    </location>
</feature>
<proteinExistence type="inferred from homology"/>
<evidence type="ECO:0000256" key="8">
    <source>
        <dbReference type="ARBA" id="ARBA00023159"/>
    </source>
</evidence>
<dbReference type="GO" id="GO:0005634">
    <property type="term" value="C:nucleus"/>
    <property type="evidence" value="ECO:0007669"/>
    <property type="project" value="UniProtKB-SubCell"/>
</dbReference>
<dbReference type="EMBL" id="SDMP01000016">
    <property type="protein sequence ID" value="RYR00987.1"/>
    <property type="molecule type" value="Genomic_DNA"/>
</dbReference>
<comment type="subcellular location">
    <subcellularLocation>
        <location evidence="1">Nucleus</location>
    </subcellularLocation>
</comment>
<dbReference type="GO" id="GO:0009734">
    <property type="term" value="P:auxin-activated signaling pathway"/>
    <property type="evidence" value="ECO:0007669"/>
    <property type="project" value="UniProtKB-KW"/>
</dbReference>
<evidence type="ECO:0000256" key="6">
    <source>
        <dbReference type="ARBA" id="ARBA00023070"/>
    </source>
</evidence>
<comment type="caution">
    <text evidence="12">The sequence shown here is derived from an EMBL/GenBank/DDBJ whole genome shotgun (WGS) entry which is preliminary data.</text>
</comment>
<dbReference type="GO" id="GO:0003677">
    <property type="term" value="F:DNA binding"/>
    <property type="evidence" value="ECO:0007669"/>
    <property type="project" value="UniProtKB-KW"/>
</dbReference>
<organism evidence="12 13">
    <name type="scientific">Arachis hypogaea</name>
    <name type="common">Peanut</name>
    <dbReference type="NCBI Taxonomy" id="3818"/>
    <lineage>
        <taxon>Eukaryota</taxon>
        <taxon>Viridiplantae</taxon>
        <taxon>Streptophyta</taxon>
        <taxon>Embryophyta</taxon>
        <taxon>Tracheophyta</taxon>
        <taxon>Spermatophyta</taxon>
        <taxon>Magnoliopsida</taxon>
        <taxon>eudicotyledons</taxon>
        <taxon>Gunneridae</taxon>
        <taxon>Pentapetalae</taxon>
        <taxon>rosids</taxon>
        <taxon>fabids</taxon>
        <taxon>Fabales</taxon>
        <taxon>Fabaceae</taxon>
        <taxon>Papilionoideae</taxon>
        <taxon>50 kb inversion clade</taxon>
        <taxon>dalbergioids sensu lato</taxon>
        <taxon>Dalbergieae</taxon>
        <taxon>Pterocarpus clade</taxon>
        <taxon>Arachis</taxon>
    </lineage>
</organism>
<keyword evidence="13" id="KW-1185">Reference proteome</keyword>
<comment type="similarity">
    <text evidence="2">Belongs to the SHI protein family.</text>
</comment>
<dbReference type="InterPro" id="IPR007818">
    <property type="entry name" value="SHI"/>
</dbReference>
<keyword evidence="6" id="KW-0073">Auxin biosynthesis</keyword>
<keyword evidence="8" id="KW-0010">Activator</keyword>
<reference evidence="12 13" key="1">
    <citation type="submission" date="2019-01" db="EMBL/GenBank/DDBJ databases">
        <title>Sequencing of cultivated peanut Arachis hypogaea provides insights into genome evolution and oil improvement.</title>
        <authorList>
            <person name="Chen X."/>
        </authorList>
    </citation>
    <scope>NUCLEOTIDE SEQUENCE [LARGE SCALE GENOMIC DNA]</scope>
    <source>
        <strain evidence="13">cv. Fuhuasheng</strain>
        <tissue evidence="12">Leaves</tissue>
    </source>
</reference>
<evidence type="ECO:0000256" key="10">
    <source>
        <dbReference type="ARBA" id="ARBA00023294"/>
    </source>
</evidence>
<dbReference type="Gramene" id="arahy.Tifrunner.gnm2.ann2.Ah16g012300.1">
    <property type="protein sequence ID" value="arahy.Tifrunner.gnm2.ann2.Ah16g012300.1-CDS"/>
    <property type="gene ID" value="arahy.Tifrunner.gnm2.ann2.Ah16g012300"/>
</dbReference>
<evidence type="ECO:0000256" key="4">
    <source>
        <dbReference type="ARBA" id="ARBA00022723"/>
    </source>
</evidence>
<dbReference type="NCBIfam" id="TIGR01623">
    <property type="entry name" value="put_zinc_LRP1"/>
    <property type="match status" value="1"/>
</dbReference>
<name>A0A444YGH0_ARAHY</name>
<keyword evidence="10" id="KW-0927">Auxin signaling pathway</keyword>
<sequence length="323" mass="35040">MAGLFSLGPHHSKQEEQDQEENNNNNSNIQLLLRNEEIYTNSSTTNTNTNRGFEIWPHHHQPSYYSFGLGPSSERNTTTNLNDDVSVSFSDESNRFGFTVMRSSSSGSGLGSGTNCQDCGNQAKKDCVHLRCRTCCRSRGFQCSTHVKSTWVPAAKRRERQHTLASLQQQQPGRAGEGEGGGGDVHSRRTREASACVPMPITTTGLELGQFPPELNSPAVFRCVKVSPMDAPDERYAYQTAVNIGGHVFKGILYDQGPDGPFATNAATAGEGSSHGGAEPHHQQLSLITTTTGAGITFDPSQLYPAPMNAFMAGTQFFPPPRT</sequence>
<accession>A0A444YGH0</accession>
<keyword evidence="4" id="KW-0479">Metal-binding</keyword>
<dbReference type="NCBIfam" id="TIGR01624">
    <property type="entry name" value="LRP1_Cterm"/>
    <property type="match status" value="1"/>
</dbReference>
<keyword evidence="5" id="KW-0862">Zinc</keyword>
<evidence type="ECO:0000256" key="5">
    <source>
        <dbReference type="ARBA" id="ARBA00022833"/>
    </source>
</evidence>
<feature type="region of interest" description="Disordered" evidence="11">
    <location>
        <begin position="263"/>
        <end position="282"/>
    </location>
</feature>
<feature type="region of interest" description="Disordered" evidence="11">
    <location>
        <begin position="158"/>
        <end position="191"/>
    </location>
</feature>
<keyword evidence="3" id="KW-0217">Developmental protein</keyword>
<evidence type="ECO:0000313" key="13">
    <source>
        <dbReference type="Proteomes" id="UP000289738"/>
    </source>
</evidence>
<gene>
    <name evidence="12" type="ORF">Ahy_B06g079857</name>
</gene>
<protein>
    <recommendedName>
        <fullName evidence="14">Protein SHI RELATED SEQUENCE</fullName>
    </recommendedName>
</protein>
<dbReference type="Pfam" id="PF05142">
    <property type="entry name" value="DUF702"/>
    <property type="match status" value="1"/>
</dbReference>
<dbReference type="STRING" id="3818.A0A444YGH0"/>
<dbReference type="OrthoDB" id="692274at2759"/>
<dbReference type="Proteomes" id="UP000289738">
    <property type="component" value="Chromosome B06"/>
</dbReference>
<dbReference type="AlphaFoldDB" id="A0A444YGH0"/>
<evidence type="ECO:0008006" key="14">
    <source>
        <dbReference type="Google" id="ProtNLM"/>
    </source>
</evidence>
<evidence type="ECO:0000256" key="2">
    <source>
        <dbReference type="ARBA" id="ARBA00006911"/>
    </source>
</evidence>
<evidence type="ECO:0000256" key="9">
    <source>
        <dbReference type="ARBA" id="ARBA00023242"/>
    </source>
</evidence>
<dbReference type="InterPro" id="IPR006510">
    <property type="entry name" value="Znf_LRP1"/>
</dbReference>
<dbReference type="PANTHER" id="PTHR31604">
    <property type="entry name" value="PROTEIN LATERAL ROOT PRIMORDIUM 1"/>
    <property type="match status" value="1"/>
</dbReference>
<dbReference type="GO" id="GO:0009851">
    <property type="term" value="P:auxin biosynthetic process"/>
    <property type="evidence" value="ECO:0007669"/>
    <property type="project" value="UniProtKB-KW"/>
</dbReference>
<evidence type="ECO:0000256" key="11">
    <source>
        <dbReference type="SAM" id="MobiDB-lite"/>
    </source>
</evidence>
<keyword evidence="9" id="KW-0539">Nucleus</keyword>
<evidence type="ECO:0000256" key="7">
    <source>
        <dbReference type="ARBA" id="ARBA00023125"/>
    </source>
</evidence>
<dbReference type="PANTHER" id="PTHR31604:SF2">
    <property type="entry name" value="PROTEIN SHI RELATED SEQUENCE 7"/>
    <property type="match status" value="1"/>
</dbReference>
<keyword evidence="7" id="KW-0238">DNA-binding</keyword>
<dbReference type="GO" id="GO:0046872">
    <property type="term" value="F:metal ion binding"/>
    <property type="evidence" value="ECO:0007669"/>
    <property type="project" value="UniProtKB-KW"/>
</dbReference>